<accession>X1HZJ6</accession>
<evidence type="ECO:0000256" key="1">
    <source>
        <dbReference type="SAM" id="MobiDB-lite"/>
    </source>
</evidence>
<protein>
    <submittedName>
        <fullName evidence="2">Uncharacterized protein</fullName>
    </submittedName>
</protein>
<dbReference type="AlphaFoldDB" id="X1HZJ6"/>
<reference evidence="2" key="1">
    <citation type="journal article" date="2014" name="Front. Microbiol.">
        <title>High frequency of phylogenetically diverse reductive dehalogenase-homologous genes in deep subseafloor sedimentary metagenomes.</title>
        <authorList>
            <person name="Kawai M."/>
            <person name="Futagami T."/>
            <person name="Toyoda A."/>
            <person name="Takaki Y."/>
            <person name="Nishi S."/>
            <person name="Hori S."/>
            <person name="Arai W."/>
            <person name="Tsubouchi T."/>
            <person name="Morono Y."/>
            <person name="Uchiyama I."/>
            <person name="Ito T."/>
            <person name="Fujiyama A."/>
            <person name="Inagaki F."/>
            <person name="Takami H."/>
        </authorList>
    </citation>
    <scope>NUCLEOTIDE SEQUENCE</scope>
    <source>
        <strain evidence="2">Expedition CK06-06</strain>
    </source>
</reference>
<sequence>IEWIQELPGSQEARETLWGPGGQMTDFIMRPGQKPMPFSPQDTIVGTKGGAGGGINITNHITVSAAINNDMDLRNLANRLSEYMDSELRRQTTY</sequence>
<organism evidence="2">
    <name type="scientific">marine sediment metagenome</name>
    <dbReference type="NCBI Taxonomy" id="412755"/>
    <lineage>
        <taxon>unclassified sequences</taxon>
        <taxon>metagenomes</taxon>
        <taxon>ecological metagenomes</taxon>
    </lineage>
</organism>
<evidence type="ECO:0000313" key="2">
    <source>
        <dbReference type="EMBL" id="GAH74882.1"/>
    </source>
</evidence>
<gene>
    <name evidence="2" type="ORF">S03H2_44047</name>
</gene>
<proteinExistence type="predicted"/>
<feature type="region of interest" description="Disordered" evidence="1">
    <location>
        <begin position="1"/>
        <end position="20"/>
    </location>
</feature>
<dbReference type="EMBL" id="BARU01027520">
    <property type="protein sequence ID" value="GAH74882.1"/>
    <property type="molecule type" value="Genomic_DNA"/>
</dbReference>
<comment type="caution">
    <text evidence="2">The sequence shown here is derived from an EMBL/GenBank/DDBJ whole genome shotgun (WGS) entry which is preliminary data.</text>
</comment>
<name>X1HZJ6_9ZZZZ</name>
<feature type="non-terminal residue" evidence="2">
    <location>
        <position position="1"/>
    </location>
</feature>